<keyword evidence="3" id="KW-1005">Bacterial flagellum biogenesis</keyword>
<dbReference type="Pfam" id="PF05130">
    <property type="entry name" value="FlgN"/>
    <property type="match status" value="1"/>
</dbReference>
<dbReference type="Gene3D" id="1.20.58.300">
    <property type="entry name" value="FlgN-like"/>
    <property type="match status" value="1"/>
</dbReference>
<dbReference type="RefSeq" id="WP_425345921.1">
    <property type="nucleotide sequence ID" value="NZ_JBGUBD010000006.1"/>
</dbReference>
<feature type="coiled-coil region" evidence="4">
    <location>
        <begin position="24"/>
        <end position="58"/>
    </location>
</feature>
<keyword evidence="6" id="KW-1185">Reference proteome</keyword>
<comment type="similarity">
    <text evidence="2">Belongs to the FlgN family.</text>
</comment>
<dbReference type="Proteomes" id="UP001575105">
    <property type="component" value="Unassembled WGS sequence"/>
</dbReference>
<comment type="function">
    <text evidence="1">Required for the efficient initiation of filament assembly.</text>
</comment>
<accession>A0ABV4U8Z1</accession>
<evidence type="ECO:0000256" key="4">
    <source>
        <dbReference type="SAM" id="Coils"/>
    </source>
</evidence>
<keyword evidence="5" id="KW-0969">Cilium</keyword>
<keyword evidence="5" id="KW-0282">Flagellum</keyword>
<dbReference type="InterPro" id="IPR036679">
    <property type="entry name" value="FlgN-like_sf"/>
</dbReference>
<organism evidence="5 6">
    <name type="scientific">Natronomicrosphaera hydrolytica</name>
    <dbReference type="NCBI Taxonomy" id="3242702"/>
    <lineage>
        <taxon>Bacteria</taxon>
        <taxon>Pseudomonadati</taxon>
        <taxon>Planctomycetota</taxon>
        <taxon>Phycisphaerae</taxon>
        <taxon>Phycisphaerales</taxon>
        <taxon>Phycisphaeraceae</taxon>
        <taxon>Natronomicrosphaera</taxon>
    </lineage>
</organism>
<proteinExistence type="inferred from homology"/>
<evidence type="ECO:0000256" key="2">
    <source>
        <dbReference type="ARBA" id="ARBA00007703"/>
    </source>
</evidence>
<evidence type="ECO:0000313" key="6">
    <source>
        <dbReference type="Proteomes" id="UP001575105"/>
    </source>
</evidence>
<evidence type="ECO:0000256" key="3">
    <source>
        <dbReference type="ARBA" id="ARBA00022795"/>
    </source>
</evidence>
<protein>
    <submittedName>
        <fullName evidence="5">Flagellar protein FlgN</fullName>
    </submittedName>
</protein>
<name>A0ABV4U8Z1_9BACT</name>
<dbReference type="EMBL" id="JBGUBD010000006">
    <property type="protein sequence ID" value="MFA9479004.1"/>
    <property type="molecule type" value="Genomic_DNA"/>
</dbReference>
<gene>
    <name evidence="5" type="ORF">ACERK3_11980</name>
</gene>
<sequence>MNQTTLDIPTQDINTLEATLQQMVAAHEAMLTLLSRKRDALRQNDADALAQVAALEKEKVGRITELEKQRFTLVGRITLILDPKANAPFRLGELADRLPEPERGRLLVLRQQLRERMQQVRDSVSVVRRASETLMNHVQGLVQSVVMMANGQTTYSQAGHQPTQQTAIRTINITA</sequence>
<reference evidence="5 6" key="1">
    <citation type="submission" date="2024-08" db="EMBL/GenBank/DDBJ databases">
        <title>Whole-genome sequencing of halo(alkali)philic microorganisms from hypersaline lakes.</title>
        <authorList>
            <person name="Sorokin D.Y."/>
            <person name="Merkel A.Y."/>
            <person name="Messina E."/>
            <person name="Yakimov M."/>
        </authorList>
    </citation>
    <scope>NUCLEOTIDE SEQUENCE [LARGE SCALE GENOMIC DNA]</scope>
    <source>
        <strain evidence="5 6">AB-hyl4</strain>
    </source>
</reference>
<dbReference type="InterPro" id="IPR007809">
    <property type="entry name" value="FlgN-like"/>
</dbReference>
<comment type="caution">
    <text evidence="5">The sequence shown here is derived from an EMBL/GenBank/DDBJ whole genome shotgun (WGS) entry which is preliminary data.</text>
</comment>
<evidence type="ECO:0000313" key="5">
    <source>
        <dbReference type="EMBL" id="MFA9479004.1"/>
    </source>
</evidence>
<evidence type="ECO:0000256" key="1">
    <source>
        <dbReference type="ARBA" id="ARBA00002397"/>
    </source>
</evidence>
<keyword evidence="4" id="KW-0175">Coiled coil</keyword>
<keyword evidence="5" id="KW-0966">Cell projection</keyword>
<dbReference type="SUPFAM" id="SSF140566">
    <property type="entry name" value="FlgN-like"/>
    <property type="match status" value="1"/>
</dbReference>